<name>A0A286F7R4_9BACT</name>
<organism evidence="2 3">
    <name type="scientific">Spirosoma fluviale</name>
    <dbReference type="NCBI Taxonomy" id="1597977"/>
    <lineage>
        <taxon>Bacteria</taxon>
        <taxon>Pseudomonadati</taxon>
        <taxon>Bacteroidota</taxon>
        <taxon>Cytophagia</taxon>
        <taxon>Cytophagales</taxon>
        <taxon>Cytophagaceae</taxon>
        <taxon>Spirosoma</taxon>
    </lineage>
</organism>
<evidence type="ECO:0000256" key="1">
    <source>
        <dbReference type="SAM" id="MobiDB-lite"/>
    </source>
</evidence>
<keyword evidence="3" id="KW-1185">Reference proteome</keyword>
<sequence>MSAQIFFSENAHLVKAIKERTDLLRLSPEKLYPWWRRPCKVKLLLLTDGTLNFGLGDFGLSTFVSILSNDGRYYVDFEITIAHRGFSVGNPGVPVSRSIPNFRFTDGTHFSDTMYDQVWLFGFDASPVGLSDAELVLLSTFMNNGGGVFATGDHGELGRALGGSVSRVRKMRLWTNASGNVGMQDPNRNDTNRIGHDPGSQFDDQSDDVPQEIQPRLYSSSLGGFLRETYPHPILCSPLGRIKVLPDHPHEGQCVEPTDLGGNYEKDGTPEFPMGIAPEIIAYSTVLAGSTAGTKLATQAQTFGAICAYDGHKANVGRVVTDSTWHHFVNINLIGDASEPDTNVKGLGFMASPTGQQHLAQIKHYYINTAVWLSRTTNHACFRSRLLWQLVFEHRILEATMDNPALRFERITPSLLYSIGTHATDVLGKKASQCRRLQLLIDIVRPILPEFVQLIDPWLNNRKQEANPPIPWFDFNPLLAMALGGGLVTLRDKFVSANLDDPNRIEAKEIMAVFQEGAKRGVEVGLKELNTDLRKFSTIR</sequence>
<protein>
    <submittedName>
        <fullName evidence="2">Uncharacterized protein</fullName>
    </submittedName>
</protein>
<evidence type="ECO:0000313" key="3">
    <source>
        <dbReference type="Proteomes" id="UP000219452"/>
    </source>
</evidence>
<dbReference type="AlphaFoldDB" id="A0A286F7R4"/>
<dbReference type="OrthoDB" id="5937513at2"/>
<proteinExistence type="predicted"/>
<accession>A0A286F7R4</accession>
<feature type="compositionally biased region" description="Basic and acidic residues" evidence="1">
    <location>
        <begin position="187"/>
        <end position="196"/>
    </location>
</feature>
<dbReference type="EMBL" id="OCNH01000001">
    <property type="protein sequence ID" value="SOD79271.1"/>
    <property type="molecule type" value="Genomic_DNA"/>
</dbReference>
<feature type="region of interest" description="Disordered" evidence="1">
    <location>
        <begin position="178"/>
        <end position="208"/>
    </location>
</feature>
<gene>
    <name evidence="2" type="ORF">SAMN06269250_0887</name>
</gene>
<evidence type="ECO:0000313" key="2">
    <source>
        <dbReference type="EMBL" id="SOD79271.1"/>
    </source>
</evidence>
<reference evidence="3" key="1">
    <citation type="submission" date="2017-09" db="EMBL/GenBank/DDBJ databases">
        <authorList>
            <person name="Varghese N."/>
            <person name="Submissions S."/>
        </authorList>
    </citation>
    <scope>NUCLEOTIDE SEQUENCE [LARGE SCALE GENOMIC DNA]</scope>
    <source>
        <strain evidence="3">DSM 29961</strain>
    </source>
</reference>
<dbReference type="Proteomes" id="UP000219452">
    <property type="component" value="Unassembled WGS sequence"/>
</dbReference>
<dbReference type="RefSeq" id="WP_097124562.1">
    <property type="nucleotide sequence ID" value="NZ_OCNH01000001.1"/>
</dbReference>